<evidence type="ECO:0000256" key="7">
    <source>
        <dbReference type="ARBA" id="ARBA00023136"/>
    </source>
</evidence>
<keyword evidence="5 8" id="KW-1133">Transmembrane helix</keyword>
<keyword evidence="7 8" id="KW-0472">Membrane</keyword>
<gene>
    <name evidence="9" type="ORF">ACE1B6_10045</name>
</gene>
<name>A0ABV4YAS5_9CYAN</name>
<evidence type="ECO:0000256" key="1">
    <source>
        <dbReference type="ARBA" id="ARBA00004141"/>
    </source>
</evidence>
<dbReference type="RefSeq" id="WP_413257111.1">
    <property type="nucleotide sequence ID" value="NZ_JBHFNS010000042.1"/>
</dbReference>
<evidence type="ECO:0000313" key="10">
    <source>
        <dbReference type="Proteomes" id="UP001576776"/>
    </source>
</evidence>
<evidence type="ECO:0000256" key="4">
    <source>
        <dbReference type="ARBA" id="ARBA00022781"/>
    </source>
</evidence>
<evidence type="ECO:0000313" key="9">
    <source>
        <dbReference type="EMBL" id="MFB2935611.1"/>
    </source>
</evidence>
<keyword evidence="4" id="KW-0375">Hydrogen ion transport</keyword>
<dbReference type="InterPro" id="IPR004282">
    <property type="entry name" value="CemA"/>
</dbReference>
<evidence type="ECO:0000256" key="6">
    <source>
        <dbReference type="ARBA" id="ARBA00023065"/>
    </source>
</evidence>
<keyword evidence="6" id="KW-0406">Ion transport</keyword>
<dbReference type="EMBL" id="JBHFNS010000042">
    <property type="protein sequence ID" value="MFB2935611.1"/>
    <property type="molecule type" value="Genomic_DNA"/>
</dbReference>
<comment type="caution">
    <text evidence="9">The sequence shown here is derived from an EMBL/GenBank/DDBJ whole genome shotgun (WGS) entry which is preliminary data.</text>
</comment>
<keyword evidence="2" id="KW-0813">Transport</keyword>
<keyword evidence="10" id="KW-1185">Reference proteome</keyword>
<sequence>MIEEFRISQYRTITSVRYLLIIILVPLLINQLSKNLLFDPLVKGWWINKPSEVFLNSSQEERALAELKRFREKIRFEVLVKKTLELSIVATEEKLKDKATQIIYKYKIESAEAVGNIFADIDSFSIYFYFFSRSRPRTDSYFKVF</sequence>
<evidence type="ECO:0000256" key="2">
    <source>
        <dbReference type="ARBA" id="ARBA00022448"/>
    </source>
</evidence>
<feature type="transmembrane region" description="Helical" evidence="8">
    <location>
        <begin position="12"/>
        <end position="29"/>
    </location>
</feature>
<accession>A0ABV4YAS5</accession>
<evidence type="ECO:0000256" key="8">
    <source>
        <dbReference type="SAM" id="Phobius"/>
    </source>
</evidence>
<organism evidence="9 10">
    <name type="scientific">Floridaenema fluviatile BLCC-F154</name>
    <dbReference type="NCBI Taxonomy" id="3153640"/>
    <lineage>
        <taxon>Bacteria</taxon>
        <taxon>Bacillati</taxon>
        <taxon>Cyanobacteriota</taxon>
        <taxon>Cyanophyceae</taxon>
        <taxon>Oscillatoriophycideae</taxon>
        <taxon>Aerosakkonematales</taxon>
        <taxon>Aerosakkonemataceae</taxon>
        <taxon>Floridanema</taxon>
        <taxon>Floridanema fluviatile</taxon>
    </lineage>
</organism>
<dbReference type="Proteomes" id="UP001576776">
    <property type="component" value="Unassembled WGS sequence"/>
</dbReference>
<evidence type="ECO:0000256" key="3">
    <source>
        <dbReference type="ARBA" id="ARBA00022692"/>
    </source>
</evidence>
<comment type="subcellular location">
    <subcellularLocation>
        <location evidence="1">Membrane</location>
        <topology evidence="1">Multi-pass membrane protein</topology>
    </subcellularLocation>
</comment>
<protein>
    <submittedName>
        <fullName evidence="9">Uncharacterized protein</fullName>
    </submittedName>
</protein>
<dbReference type="Pfam" id="PF03040">
    <property type="entry name" value="CemA"/>
    <property type="match status" value="1"/>
</dbReference>
<proteinExistence type="predicted"/>
<reference evidence="9 10" key="1">
    <citation type="submission" date="2024-09" db="EMBL/GenBank/DDBJ databases">
        <title>Floridaenema gen nov. (Aerosakkonemataceae, Aerosakkonematales ord. nov., Cyanobacteria) from benthic tropical and subtropical fresh waters, with the description of four new species.</title>
        <authorList>
            <person name="Moretto J.A."/>
            <person name="Berthold D.E."/>
            <person name="Lefler F.W."/>
            <person name="Huang I.-S."/>
            <person name="Laughinghouse H. IV."/>
        </authorList>
    </citation>
    <scope>NUCLEOTIDE SEQUENCE [LARGE SCALE GENOMIC DNA]</scope>
    <source>
        <strain evidence="9 10">BLCC-F154</strain>
    </source>
</reference>
<dbReference type="PANTHER" id="PTHR33650">
    <property type="entry name" value="CHLOROPLAST ENVELOPE MEMBRANE PROTEIN-RELATED"/>
    <property type="match status" value="1"/>
</dbReference>
<keyword evidence="3 8" id="KW-0812">Transmembrane</keyword>
<dbReference type="PANTHER" id="PTHR33650:SF2">
    <property type="entry name" value="CHLOROPLAST ENVELOPE MEMBRANE PROTEIN"/>
    <property type="match status" value="1"/>
</dbReference>
<evidence type="ECO:0000256" key="5">
    <source>
        <dbReference type="ARBA" id="ARBA00022989"/>
    </source>
</evidence>